<dbReference type="Proteomes" id="UP000694406">
    <property type="component" value="Unplaced"/>
</dbReference>
<dbReference type="GeneTree" id="ENSGT01000000215539"/>
<sequence length="123" mass="13572">MRVSFFVRTRNLTLSPLQAHTAPLPQRKCPVAVPDKYDGNQAVFPVFLGQCQLFIGLRAKDFPTDWDKVGFLFNLLTSSAARWAMPLLVQARPHAPSPAIQLPHQFASGYAAPNGAFVLNVKP</sequence>
<accession>A0A8C5SZ84</accession>
<evidence type="ECO:0000313" key="3">
    <source>
        <dbReference type="Proteomes" id="UP000694406"/>
    </source>
</evidence>
<dbReference type="AlphaFoldDB" id="A0A8C5SZ84"/>
<keyword evidence="3" id="KW-1185">Reference proteome</keyword>
<reference evidence="2" key="1">
    <citation type="submission" date="2025-08" db="UniProtKB">
        <authorList>
            <consortium name="Ensembl"/>
        </authorList>
    </citation>
    <scope>IDENTIFICATION</scope>
</reference>
<reference evidence="2" key="2">
    <citation type="submission" date="2025-09" db="UniProtKB">
        <authorList>
            <consortium name="Ensembl"/>
        </authorList>
    </citation>
    <scope>IDENTIFICATION</scope>
</reference>
<dbReference type="Pfam" id="PF16297">
    <property type="entry name" value="DUF4939"/>
    <property type="match status" value="1"/>
</dbReference>
<name>A0A8C5SZ84_LATLA</name>
<evidence type="ECO:0000259" key="1">
    <source>
        <dbReference type="Pfam" id="PF16297"/>
    </source>
</evidence>
<evidence type="ECO:0000313" key="2">
    <source>
        <dbReference type="Ensembl" id="ENSLLTP00000024494.1"/>
    </source>
</evidence>
<dbReference type="Ensembl" id="ENSLLTT00000025384.1">
    <property type="protein sequence ID" value="ENSLLTP00000024494.1"/>
    <property type="gene ID" value="ENSLLTG00000018004.1"/>
</dbReference>
<feature type="domain" description="DUF4939" evidence="1">
    <location>
        <begin position="26"/>
        <end position="89"/>
    </location>
</feature>
<dbReference type="InterPro" id="IPR032549">
    <property type="entry name" value="DUF4939"/>
</dbReference>
<proteinExistence type="predicted"/>
<organism evidence="2 3">
    <name type="scientific">Laticauda laticaudata</name>
    <name type="common">Blue-ringed sea krait</name>
    <name type="synonym">Blue-lipped sea krait</name>
    <dbReference type="NCBI Taxonomy" id="8630"/>
    <lineage>
        <taxon>Eukaryota</taxon>
        <taxon>Metazoa</taxon>
        <taxon>Chordata</taxon>
        <taxon>Craniata</taxon>
        <taxon>Vertebrata</taxon>
        <taxon>Euteleostomi</taxon>
        <taxon>Lepidosauria</taxon>
        <taxon>Squamata</taxon>
        <taxon>Bifurcata</taxon>
        <taxon>Unidentata</taxon>
        <taxon>Episquamata</taxon>
        <taxon>Toxicofera</taxon>
        <taxon>Serpentes</taxon>
        <taxon>Colubroidea</taxon>
        <taxon>Elapidae</taxon>
        <taxon>Laticaudinae</taxon>
        <taxon>Laticauda</taxon>
    </lineage>
</organism>
<protein>
    <recommendedName>
        <fullName evidence="1">DUF4939 domain-containing protein</fullName>
    </recommendedName>
</protein>